<dbReference type="PANTHER" id="PTHR42755:SF1">
    <property type="entry name" value="3-DEOXY-D-MANNO-OCTULOSONIC ACID TRANSFERASE, MITOCHONDRIAL-RELATED"/>
    <property type="match status" value="1"/>
</dbReference>
<evidence type="ECO:0000256" key="9">
    <source>
        <dbReference type="PIRSR" id="PIRSR639901-1"/>
    </source>
</evidence>
<keyword evidence="5" id="KW-0472">Membrane</keyword>
<evidence type="ECO:0000313" key="15">
    <source>
        <dbReference type="EMBL" id="VEH84784.1"/>
    </source>
</evidence>
<feature type="site" description="Transition state stabilizer" evidence="10">
    <location>
        <position position="126"/>
    </location>
</feature>
<gene>
    <name evidence="15" type="primary">waaA</name>
    <name evidence="14" type="ORF">Lade_0052</name>
    <name evidence="15" type="ORF">NCTC12735_00403</name>
</gene>
<dbReference type="PATRIC" id="fig|45056.6.peg.55"/>
<dbReference type="SUPFAM" id="SSF53756">
    <property type="entry name" value="UDP-Glycosyltransferase/glycogen phosphorylase"/>
    <property type="match status" value="1"/>
</dbReference>
<feature type="domain" description="Glycosyl transferase family 1" evidence="12">
    <location>
        <begin position="228"/>
        <end position="395"/>
    </location>
</feature>
<evidence type="ECO:0000313" key="16">
    <source>
        <dbReference type="Proteomes" id="UP000054859"/>
    </source>
</evidence>
<dbReference type="NCBIfam" id="NF004388">
    <property type="entry name" value="PRK05749.1-4"/>
    <property type="match status" value="1"/>
</dbReference>
<dbReference type="GO" id="GO:0005886">
    <property type="term" value="C:plasma membrane"/>
    <property type="evidence" value="ECO:0007669"/>
    <property type="project" value="UniProtKB-SubCell"/>
</dbReference>
<evidence type="ECO:0000256" key="3">
    <source>
        <dbReference type="ARBA" id="ARBA00012621"/>
    </source>
</evidence>
<evidence type="ECO:0000256" key="1">
    <source>
        <dbReference type="ARBA" id="ARBA00004196"/>
    </source>
</evidence>
<keyword evidence="15" id="KW-0328">Glycosyltransferase</keyword>
<dbReference type="InterPro" id="IPR038107">
    <property type="entry name" value="Glycos_transf_N_sf"/>
</dbReference>
<dbReference type="KEGG" id="ladl:NCTC12735_00403"/>
<evidence type="ECO:0000256" key="2">
    <source>
        <dbReference type="ARBA" id="ARBA00004713"/>
    </source>
</evidence>
<keyword evidence="16" id="KW-1185">Reference proteome</keyword>
<evidence type="ECO:0000256" key="5">
    <source>
        <dbReference type="ARBA" id="ARBA00022519"/>
    </source>
</evidence>
<dbReference type="InterPro" id="IPR001296">
    <property type="entry name" value="Glyco_trans_1"/>
</dbReference>
<feature type="domain" description="3-deoxy-D-manno-octulosonic-acid transferase N-terminal" evidence="13">
    <location>
        <begin position="32"/>
        <end position="207"/>
    </location>
</feature>
<dbReference type="Pfam" id="PF04413">
    <property type="entry name" value="Glycos_transf_N"/>
    <property type="match status" value="1"/>
</dbReference>
<evidence type="ECO:0000256" key="7">
    <source>
        <dbReference type="ARBA" id="ARBA00031445"/>
    </source>
</evidence>
<keyword evidence="5" id="KW-0997">Cell inner membrane</keyword>
<comment type="catalytic activity">
    <reaction evidence="8 11">
        <text>lipid IVA (E. coli) + CMP-3-deoxy-beta-D-manno-octulosonate = alpha-Kdo-(2-&gt;6)-lipid IVA (E. coli) + CMP + H(+)</text>
        <dbReference type="Rhea" id="RHEA:28066"/>
        <dbReference type="ChEBI" id="CHEBI:15378"/>
        <dbReference type="ChEBI" id="CHEBI:58603"/>
        <dbReference type="ChEBI" id="CHEBI:60364"/>
        <dbReference type="ChEBI" id="CHEBI:60377"/>
        <dbReference type="ChEBI" id="CHEBI:85987"/>
        <dbReference type="EC" id="2.4.99.12"/>
    </reaction>
</comment>
<comment type="function">
    <text evidence="11">Involved in lipopolysaccharide (LPS) biosynthesis. Catalyzes the transfer of 3-deoxy-D-manno-octulosonate (Kdo) residue(s) from CMP-Kdo to lipid IV(A), the tetraacyldisaccharide-1,4'-bisphosphate precursor of lipid A.</text>
</comment>
<evidence type="ECO:0000256" key="4">
    <source>
        <dbReference type="ARBA" id="ARBA00019077"/>
    </source>
</evidence>
<dbReference type="Gene3D" id="3.40.50.11720">
    <property type="entry name" value="3-Deoxy-D-manno-octulosonic-acid transferase, N-terminal domain"/>
    <property type="match status" value="1"/>
</dbReference>
<dbReference type="GO" id="GO:0030313">
    <property type="term" value="C:cell envelope"/>
    <property type="evidence" value="ECO:0007669"/>
    <property type="project" value="UniProtKB-SubCell"/>
</dbReference>
<dbReference type="InterPro" id="IPR007507">
    <property type="entry name" value="Glycos_transf_N"/>
</dbReference>
<protein>
    <recommendedName>
        <fullName evidence="4 11">3-deoxy-D-manno-octulosonic acid transferase</fullName>
        <shortName evidence="11">Kdo transferase</shortName>
        <ecNumber evidence="3 11">2.4.99.12</ecNumber>
    </recommendedName>
    <alternativeName>
        <fullName evidence="7 11">Lipid IV(A) 3-deoxy-D-manno-octulosonic acid transferase</fullName>
    </alternativeName>
</protein>
<dbReference type="AlphaFoldDB" id="A0A0W0R2U6"/>
<dbReference type="PANTHER" id="PTHR42755">
    <property type="entry name" value="3-DEOXY-MANNO-OCTULOSONATE CYTIDYLYLTRANSFERASE"/>
    <property type="match status" value="1"/>
</dbReference>
<accession>A0A0W0R2U6</accession>
<dbReference type="STRING" id="45056.Lade_0052"/>
<geneLocation type="plasmid" evidence="15 17">
    <name>9</name>
</geneLocation>
<evidence type="ECO:0000256" key="6">
    <source>
        <dbReference type="ARBA" id="ARBA00022679"/>
    </source>
</evidence>
<keyword evidence="11" id="KW-0448">Lipopolysaccharide biosynthesis</keyword>
<comment type="similarity">
    <text evidence="11">Belongs to the glycosyltransferase group 1 family.</text>
</comment>
<dbReference type="UniPathway" id="UPA00958"/>
<dbReference type="EMBL" id="LR134418">
    <property type="protein sequence ID" value="VEH84784.1"/>
    <property type="molecule type" value="Genomic_DNA"/>
</dbReference>
<dbReference type="RefSeq" id="WP_058461161.1">
    <property type="nucleotide sequence ID" value="NZ_CAAAHS010000003.1"/>
</dbReference>
<reference evidence="15 17" key="2">
    <citation type="submission" date="2018-12" db="EMBL/GenBank/DDBJ databases">
        <authorList>
            <consortium name="Pathogen Informatics"/>
        </authorList>
    </citation>
    <scope>NUCLEOTIDE SEQUENCE [LARGE SCALE GENOMIC DNA]</scope>
    <source>
        <strain evidence="15 17">NCTC12735</strain>
        <plasmid evidence="17">9</plasmid>
    </source>
</reference>
<dbReference type="Pfam" id="PF00534">
    <property type="entry name" value="Glycos_transf_1"/>
    <property type="match status" value="1"/>
</dbReference>
<dbReference type="FunFam" id="3.40.50.11720:FF:000001">
    <property type="entry name" value="3-deoxy-D-manno-octulosonic acid transferase"/>
    <property type="match status" value="1"/>
</dbReference>
<organism evidence="14 16">
    <name type="scientific">Legionella adelaidensis</name>
    <dbReference type="NCBI Taxonomy" id="45056"/>
    <lineage>
        <taxon>Bacteria</taxon>
        <taxon>Pseudomonadati</taxon>
        <taxon>Pseudomonadota</taxon>
        <taxon>Gammaproteobacteria</taxon>
        <taxon>Legionellales</taxon>
        <taxon>Legionellaceae</taxon>
        <taxon>Legionella</taxon>
    </lineage>
</organism>
<dbReference type="GO" id="GO:0043842">
    <property type="term" value="F:Kdo transferase activity"/>
    <property type="evidence" value="ECO:0007669"/>
    <property type="project" value="UniProtKB-EC"/>
</dbReference>
<evidence type="ECO:0000259" key="13">
    <source>
        <dbReference type="Pfam" id="PF04413"/>
    </source>
</evidence>
<dbReference type="InterPro" id="IPR039901">
    <property type="entry name" value="Kdotransferase"/>
</dbReference>
<evidence type="ECO:0000256" key="11">
    <source>
        <dbReference type="RuleBase" id="RU365103"/>
    </source>
</evidence>
<reference evidence="14 16" key="1">
    <citation type="submission" date="2015-11" db="EMBL/GenBank/DDBJ databases">
        <title>Identification of large and diverse effector repertoires of 38 Legionella species.</title>
        <authorList>
            <person name="Burstein D."/>
            <person name="Amaro F."/>
            <person name="Zusman T."/>
            <person name="Lifshitz Z."/>
            <person name="Cohen O."/>
            <person name="Gilbert J.A."/>
            <person name="Pupko T."/>
            <person name="Shuman H.A."/>
            <person name="Segal G."/>
        </authorList>
    </citation>
    <scope>NUCLEOTIDE SEQUENCE [LARGE SCALE GENOMIC DNA]</scope>
    <source>
        <strain evidence="14 16">1762-AUS-E</strain>
    </source>
</reference>
<dbReference type="OrthoDB" id="9789797at2"/>
<name>A0A0W0R2U6_9GAMM</name>
<dbReference type="Gene3D" id="3.40.50.2000">
    <property type="entry name" value="Glycogen Phosphorylase B"/>
    <property type="match status" value="1"/>
</dbReference>
<dbReference type="Proteomes" id="UP000054859">
    <property type="component" value="Unassembled WGS sequence"/>
</dbReference>
<proteinExistence type="inferred from homology"/>
<dbReference type="EMBL" id="LNKA01000001">
    <property type="protein sequence ID" value="KTC65394.1"/>
    <property type="molecule type" value="Genomic_DNA"/>
</dbReference>
<keyword evidence="6 11" id="KW-0808">Transferase</keyword>
<dbReference type="EC" id="2.4.99.12" evidence="3 11"/>
<dbReference type="GO" id="GO:0009245">
    <property type="term" value="P:lipid A biosynthetic process"/>
    <property type="evidence" value="ECO:0007669"/>
    <property type="project" value="TreeGrafter"/>
</dbReference>
<keyword evidence="15" id="KW-0614">Plasmid</keyword>
<feature type="site" description="Transition state stabilizer" evidence="10">
    <location>
        <position position="204"/>
    </location>
</feature>
<evidence type="ECO:0000259" key="12">
    <source>
        <dbReference type="Pfam" id="PF00534"/>
    </source>
</evidence>
<dbReference type="GO" id="GO:0009244">
    <property type="term" value="P:lipopolysaccharide core region biosynthetic process"/>
    <property type="evidence" value="ECO:0007669"/>
    <property type="project" value="UniProtKB-UniRule"/>
</dbReference>
<evidence type="ECO:0000313" key="14">
    <source>
        <dbReference type="EMBL" id="KTC65394.1"/>
    </source>
</evidence>
<sequence length="416" mass="47941">MRFIYSFLFNLLSPLLLIRLYWKGKKLPAYRQRIKERFCLEGPAKPVDVWLHAVSLGEVVAAVPLIEQFLAKNKKVLITTMTPTGSEQIIKRFAEKVVHQYVPYDLGWVTRRFFAQYKPKIAVIMETELWPNLIHHANKRKIPLFLVNARISDKAFQSYLKTKFFFQSVVRKFTKILAQSDIDSTRFIELGAANQRVANCGNIKFDIKLNAHFKEELLQMKEVWGQERAVFIAASTHEGEEEEILKHLPKLQERIPNILLLIAPRHPERFEHVFQLSKKYGFNTQLRTEFKSNAKTEVIIVNSLGELLTFYKLSDFAFVGGSIISTIGGHNVLEPIALQKPVVTGPYMQNSREIFEGLCNKNALRVAKNGQELVDVVSELYLSPEQYEDLVSNASRVMQANQGTVQRILREVEGYW</sequence>
<dbReference type="Proteomes" id="UP000281170">
    <property type="component" value="Plasmid 9"/>
</dbReference>
<evidence type="ECO:0000313" key="17">
    <source>
        <dbReference type="Proteomes" id="UP000281170"/>
    </source>
</evidence>
<feature type="active site" description="Proton acceptor" evidence="9">
    <location>
        <position position="58"/>
    </location>
</feature>
<evidence type="ECO:0000256" key="8">
    <source>
        <dbReference type="ARBA" id="ARBA00049183"/>
    </source>
</evidence>
<keyword evidence="11" id="KW-1003">Cell membrane</keyword>
<comment type="pathway">
    <text evidence="2 11">Bacterial outer membrane biogenesis; LPS core biosynthesis.</text>
</comment>
<comment type="subcellular location">
    <subcellularLocation>
        <location evidence="1">Cell envelope</location>
    </subcellularLocation>
    <subcellularLocation>
        <location evidence="11">Cell membrane</location>
    </subcellularLocation>
</comment>
<evidence type="ECO:0000256" key="10">
    <source>
        <dbReference type="PIRSR" id="PIRSR639901-2"/>
    </source>
</evidence>